<feature type="compositionally biased region" description="Polar residues" evidence="4">
    <location>
        <begin position="273"/>
        <end position="284"/>
    </location>
</feature>
<gene>
    <name evidence="6" type="ORF">Cgig2_017076</name>
</gene>
<keyword evidence="1 2" id="KW-0103">Bromodomain</keyword>
<protein>
    <recommendedName>
        <fullName evidence="5">Bromo domain-containing protein</fullName>
    </recommendedName>
</protein>
<feature type="region of interest" description="Disordered" evidence="4">
    <location>
        <begin position="177"/>
        <end position="212"/>
    </location>
</feature>
<feature type="compositionally biased region" description="Polar residues" evidence="4">
    <location>
        <begin position="482"/>
        <end position="491"/>
    </location>
</feature>
<dbReference type="SMART" id="SM00297">
    <property type="entry name" value="BROMO"/>
    <property type="match status" value="1"/>
</dbReference>
<dbReference type="InterPro" id="IPR001487">
    <property type="entry name" value="Bromodomain"/>
</dbReference>
<feature type="domain" description="Bromo" evidence="5">
    <location>
        <begin position="338"/>
        <end position="408"/>
    </location>
</feature>
<dbReference type="Gene3D" id="1.20.920.10">
    <property type="entry name" value="Bromodomain-like"/>
    <property type="match status" value="1"/>
</dbReference>
<dbReference type="CDD" id="cd04369">
    <property type="entry name" value="Bromodomain"/>
    <property type="match status" value="1"/>
</dbReference>
<feature type="region of interest" description="Disordered" evidence="4">
    <location>
        <begin position="256"/>
        <end position="284"/>
    </location>
</feature>
<dbReference type="PANTHER" id="PTHR37888:SF4">
    <property type="entry name" value="OS07G0565300 PROTEIN"/>
    <property type="match status" value="1"/>
</dbReference>
<accession>A0A9Q1JNP7</accession>
<evidence type="ECO:0000313" key="7">
    <source>
        <dbReference type="Proteomes" id="UP001153076"/>
    </source>
</evidence>
<dbReference type="Pfam" id="PF00439">
    <property type="entry name" value="Bromodomain"/>
    <property type="match status" value="1"/>
</dbReference>
<dbReference type="OrthoDB" id="1742084at2759"/>
<evidence type="ECO:0000256" key="4">
    <source>
        <dbReference type="SAM" id="MobiDB-lite"/>
    </source>
</evidence>
<feature type="region of interest" description="Disordered" evidence="4">
    <location>
        <begin position="424"/>
        <end position="530"/>
    </location>
</feature>
<keyword evidence="7" id="KW-1185">Reference proteome</keyword>
<feature type="compositionally biased region" description="Basic residues" evidence="4">
    <location>
        <begin position="260"/>
        <end position="270"/>
    </location>
</feature>
<reference evidence="6" key="1">
    <citation type="submission" date="2022-04" db="EMBL/GenBank/DDBJ databases">
        <title>Carnegiea gigantea Genome sequencing and assembly v2.</title>
        <authorList>
            <person name="Copetti D."/>
            <person name="Sanderson M.J."/>
            <person name="Burquez A."/>
            <person name="Wojciechowski M.F."/>
        </authorList>
    </citation>
    <scope>NUCLEOTIDE SEQUENCE</scope>
    <source>
        <strain evidence="6">SGP5-SGP5p</strain>
        <tissue evidence="6">Aerial part</tissue>
    </source>
</reference>
<evidence type="ECO:0000259" key="5">
    <source>
        <dbReference type="PROSITE" id="PS50014"/>
    </source>
</evidence>
<dbReference type="PROSITE" id="PS50014">
    <property type="entry name" value="BROMODOMAIN_2"/>
    <property type="match status" value="1"/>
</dbReference>
<feature type="coiled-coil region" evidence="3">
    <location>
        <begin position="135"/>
        <end position="169"/>
    </location>
</feature>
<keyword evidence="3" id="KW-0175">Coiled coil</keyword>
<evidence type="ECO:0000313" key="6">
    <source>
        <dbReference type="EMBL" id="KAJ8426560.1"/>
    </source>
</evidence>
<evidence type="ECO:0000256" key="1">
    <source>
        <dbReference type="ARBA" id="ARBA00023117"/>
    </source>
</evidence>
<dbReference type="EMBL" id="JAKOGI010001272">
    <property type="protein sequence ID" value="KAJ8426560.1"/>
    <property type="molecule type" value="Genomic_DNA"/>
</dbReference>
<feature type="compositionally biased region" description="Polar residues" evidence="4">
    <location>
        <begin position="202"/>
        <end position="212"/>
    </location>
</feature>
<comment type="caution">
    <text evidence="6">The sequence shown here is derived from an EMBL/GenBank/DDBJ whole genome shotgun (WGS) entry which is preliminary data.</text>
</comment>
<dbReference type="InterPro" id="IPR036427">
    <property type="entry name" value="Bromodomain-like_sf"/>
</dbReference>
<feature type="compositionally biased region" description="Basic residues" evidence="4">
    <location>
        <begin position="498"/>
        <end position="510"/>
    </location>
</feature>
<evidence type="ECO:0000256" key="2">
    <source>
        <dbReference type="PROSITE-ProRule" id="PRU00035"/>
    </source>
</evidence>
<dbReference type="SUPFAM" id="SSF47370">
    <property type="entry name" value="Bromodomain"/>
    <property type="match status" value="1"/>
</dbReference>
<evidence type="ECO:0000256" key="3">
    <source>
        <dbReference type="SAM" id="Coils"/>
    </source>
</evidence>
<dbReference type="Proteomes" id="UP001153076">
    <property type="component" value="Unassembled WGS sequence"/>
</dbReference>
<feature type="compositionally biased region" description="Pro residues" evidence="4">
    <location>
        <begin position="440"/>
        <end position="450"/>
    </location>
</feature>
<sequence length="530" mass="59151">MVEDELWDNRVRWGTWEELILGGAVLRHGSHDWDAVAFEVQARTLYPCLFTPQVCKAKYEDLQERYSGSSGRSPRSTVCSCPDYGGIFMQPEELERDSAKFYAAKNTEGAIPEGNELEDSLAPLSWFEELRKRRVEELRRALEKSEDSIGSLESKLETLKSEKDACKNAAYSSSRAESPVFLKSEGNESSGKEASKDGLSAGSFTQETQVTWSPQCEAATKTCAEEAGKTHQEEKAPRLEKFPSIDKLAETIRSEGGVSIRRRRGKRKRKDLSNNGKEGSIGENNLLGSADIVTALPTKEVLASDNGQTARSPETDDQKLCTSKHGTDDFMKILDSIMENEHASVFRHRLDSQKRARYKKMIRQHMDLEMIRARITRRSITSPAELHRDLLLLANNALVFYSKCTREYKCALVLRDLATKKLHQHSKAIDSTKPIGPEAPKSPMPKPPAKPRSARPFNQKFGDKAVNTDNGATIEAKRPPNNLDSPSSAESSALMKKSPARKGKVGRVRRASAGIQAETPMKVRRKARVK</sequence>
<organism evidence="6 7">
    <name type="scientific">Carnegiea gigantea</name>
    <dbReference type="NCBI Taxonomy" id="171969"/>
    <lineage>
        <taxon>Eukaryota</taxon>
        <taxon>Viridiplantae</taxon>
        <taxon>Streptophyta</taxon>
        <taxon>Embryophyta</taxon>
        <taxon>Tracheophyta</taxon>
        <taxon>Spermatophyta</taxon>
        <taxon>Magnoliopsida</taxon>
        <taxon>eudicotyledons</taxon>
        <taxon>Gunneridae</taxon>
        <taxon>Pentapetalae</taxon>
        <taxon>Caryophyllales</taxon>
        <taxon>Cactineae</taxon>
        <taxon>Cactaceae</taxon>
        <taxon>Cactoideae</taxon>
        <taxon>Echinocereeae</taxon>
        <taxon>Carnegiea</taxon>
    </lineage>
</organism>
<name>A0A9Q1JNP7_9CARY</name>
<proteinExistence type="predicted"/>
<dbReference type="PANTHER" id="PTHR37888">
    <property type="entry name" value="DNA-BINDING BROMODOMAIN-CONTAINING PROTEIN"/>
    <property type="match status" value="1"/>
</dbReference>
<dbReference type="AlphaFoldDB" id="A0A9Q1JNP7"/>